<protein>
    <submittedName>
        <fullName evidence="1">Uncharacterized protein</fullName>
    </submittedName>
</protein>
<dbReference type="Proteomes" id="UP000460666">
    <property type="component" value="Unassembled WGS sequence"/>
</dbReference>
<reference evidence="1 2" key="1">
    <citation type="journal article" date="2019" name="Nat. Med.">
        <title>A library of human gut bacterial isolates paired with longitudinal multiomics data enables mechanistic microbiome research.</title>
        <authorList>
            <person name="Poyet M."/>
            <person name="Groussin M."/>
            <person name="Gibbons S.M."/>
            <person name="Avila-Pacheco J."/>
            <person name="Jiang X."/>
            <person name="Kearney S.M."/>
            <person name="Perrotta A.R."/>
            <person name="Berdy B."/>
            <person name="Zhao S."/>
            <person name="Lieberman T.D."/>
            <person name="Swanson P.K."/>
            <person name="Smith M."/>
            <person name="Roesemann S."/>
            <person name="Alexander J.E."/>
            <person name="Rich S.A."/>
            <person name="Livny J."/>
            <person name="Vlamakis H."/>
            <person name="Clish C."/>
            <person name="Bullock K."/>
            <person name="Deik A."/>
            <person name="Scott J."/>
            <person name="Pierce K.A."/>
            <person name="Xavier R.J."/>
            <person name="Alm E.J."/>
        </authorList>
    </citation>
    <scope>NUCLEOTIDE SEQUENCE [LARGE SCALE GENOMIC DNA]</scope>
    <source>
        <strain evidence="1 2">BIOML-A46</strain>
    </source>
</reference>
<proteinExistence type="predicted"/>
<gene>
    <name evidence="1" type="ORF">F2Z89_22525</name>
</gene>
<organism evidence="1 2">
    <name type="scientific">Bacteroides fragilis</name>
    <dbReference type="NCBI Taxonomy" id="817"/>
    <lineage>
        <taxon>Bacteria</taxon>
        <taxon>Pseudomonadati</taxon>
        <taxon>Bacteroidota</taxon>
        <taxon>Bacteroidia</taxon>
        <taxon>Bacteroidales</taxon>
        <taxon>Bacteroidaceae</taxon>
        <taxon>Bacteroides</taxon>
    </lineage>
</organism>
<name>A0A642EXB9_BACFG</name>
<comment type="caution">
    <text evidence="1">The sequence shown here is derived from an EMBL/GenBank/DDBJ whole genome shotgun (WGS) entry which is preliminary data.</text>
</comment>
<accession>A0A642EXB9</accession>
<evidence type="ECO:0000313" key="1">
    <source>
        <dbReference type="EMBL" id="KAA4990711.1"/>
    </source>
</evidence>
<evidence type="ECO:0000313" key="2">
    <source>
        <dbReference type="Proteomes" id="UP000460666"/>
    </source>
</evidence>
<sequence>MEKAPYLCCIRRTSFETQFEKLNLYLISLISSLTNFIPPLHYRIYLQHETNWHRSNIYSMSDSLL</sequence>
<dbReference type="EMBL" id="VWCJ01000030">
    <property type="protein sequence ID" value="KAA4990711.1"/>
    <property type="molecule type" value="Genomic_DNA"/>
</dbReference>
<dbReference type="AlphaFoldDB" id="A0A642EXB9"/>